<dbReference type="EMBL" id="LJCR01000770">
    <property type="protein sequence ID" value="KPV51800.1"/>
    <property type="molecule type" value="Genomic_DNA"/>
</dbReference>
<dbReference type="InterPro" id="IPR011009">
    <property type="entry name" value="Kinase-like_dom_sf"/>
</dbReference>
<dbReference type="Pfam" id="PF01636">
    <property type="entry name" value="APH"/>
    <property type="match status" value="1"/>
</dbReference>
<evidence type="ECO:0000313" key="2">
    <source>
        <dbReference type="EMBL" id="KPV51800.1"/>
    </source>
</evidence>
<accession>A0A0P9DF92</accession>
<evidence type="ECO:0000313" key="3">
    <source>
        <dbReference type="Proteomes" id="UP000050509"/>
    </source>
</evidence>
<dbReference type="Proteomes" id="UP000050509">
    <property type="component" value="Unassembled WGS sequence"/>
</dbReference>
<evidence type="ECO:0000259" key="1">
    <source>
        <dbReference type="Pfam" id="PF01636"/>
    </source>
</evidence>
<organism evidence="2 3">
    <name type="scientific">Kouleothrix aurantiaca</name>
    <dbReference type="NCBI Taxonomy" id="186479"/>
    <lineage>
        <taxon>Bacteria</taxon>
        <taxon>Bacillati</taxon>
        <taxon>Chloroflexota</taxon>
        <taxon>Chloroflexia</taxon>
        <taxon>Chloroflexales</taxon>
        <taxon>Roseiflexineae</taxon>
        <taxon>Roseiflexaceae</taxon>
        <taxon>Kouleothrix</taxon>
    </lineage>
</organism>
<feature type="domain" description="Aminoglycoside phosphotransferase" evidence="1">
    <location>
        <begin position="95"/>
        <end position="287"/>
    </location>
</feature>
<reference evidence="2 3" key="1">
    <citation type="submission" date="2015-09" db="EMBL/GenBank/DDBJ databases">
        <title>Draft genome sequence of Kouleothrix aurantiaca JCM 19913.</title>
        <authorList>
            <person name="Hemp J."/>
        </authorList>
    </citation>
    <scope>NUCLEOTIDE SEQUENCE [LARGE SCALE GENOMIC DNA]</scope>
    <source>
        <strain evidence="2 3">COM-B</strain>
    </source>
</reference>
<name>A0A0P9DF92_9CHLR</name>
<sequence length="388" mass="43446">RSARTTLVSMYNQVQNVFDRAEQRLNRSAMLGELTRRYGLLLRRQPVGSASAPPRYLREIAHSAGVNLDQHRWGLSARGEYSSRKVLVFLFGPHSQQPEYIVKMTRDPALNPRLENEYRALRLLADKGIGDEETLPQVAFFGHHSGLAIVGETIVDGVPFEQRSTGTPACAYMRNAADWLTDMSVATTNWDAATPAQVAEALNDLFERFAAIYPLLPEQRRFLAGQIETLGQSQQPFPLVFQHGDPGTWNIWVTPSGRTAFLDWEAAETQGMPLWDLLYFIRTYGAWSARATISGDVTKGFGDQFLTASPFQALMAEATARYCERVGLPAEFVEPLFYTCWMHRGLKEATRLTPTMLARGHYFNVLRASIDQRAALAPIFAAQANAVK</sequence>
<dbReference type="AlphaFoldDB" id="A0A0P9DF92"/>
<keyword evidence="3" id="KW-1185">Reference proteome</keyword>
<dbReference type="InterPro" id="IPR002575">
    <property type="entry name" value="Aminoglycoside_PTrfase"/>
</dbReference>
<protein>
    <recommendedName>
        <fullName evidence="1">Aminoglycoside phosphotransferase domain-containing protein</fullName>
    </recommendedName>
</protein>
<proteinExistence type="predicted"/>
<gene>
    <name evidence="2" type="ORF">SE17_19160</name>
</gene>
<comment type="caution">
    <text evidence="2">The sequence shown here is derived from an EMBL/GenBank/DDBJ whole genome shotgun (WGS) entry which is preliminary data.</text>
</comment>
<feature type="non-terminal residue" evidence="2">
    <location>
        <position position="1"/>
    </location>
</feature>
<dbReference type="SUPFAM" id="SSF56112">
    <property type="entry name" value="Protein kinase-like (PK-like)"/>
    <property type="match status" value="1"/>
</dbReference>
<dbReference type="Gene3D" id="3.90.1200.10">
    <property type="match status" value="1"/>
</dbReference>